<dbReference type="STRING" id="71139.A0A059B010"/>
<keyword evidence="4" id="KW-0863">Zinc-finger</keyword>
<keyword evidence="6" id="KW-0862">Zinc</keyword>
<dbReference type="CDD" id="cd20346">
    <property type="entry name" value="BRcat_RBR_ANKIB1"/>
    <property type="match status" value="1"/>
</dbReference>
<keyword evidence="3" id="KW-0677">Repeat</keyword>
<keyword evidence="5" id="KW-0833">Ubl conjugation pathway</keyword>
<dbReference type="GO" id="GO:0008270">
    <property type="term" value="F:zinc ion binding"/>
    <property type="evidence" value="ECO:0007669"/>
    <property type="project" value="UniProtKB-KW"/>
</dbReference>
<dbReference type="PROSITE" id="PS51873">
    <property type="entry name" value="TRIAD"/>
    <property type="match status" value="1"/>
</dbReference>
<dbReference type="GO" id="GO:0016740">
    <property type="term" value="F:transferase activity"/>
    <property type="evidence" value="ECO:0007669"/>
    <property type="project" value="UniProtKB-KW"/>
</dbReference>
<evidence type="ECO:0000256" key="7">
    <source>
        <dbReference type="SAM" id="MobiDB-lite"/>
    </source>
</evidence>
<keyword evidence="1" id="KW-0808">Transferase</keyword>
<sequence length="180" mass="19953">MINLLVPKEDKKKYSQYLLRSYIEDNRKTNWCPAPGCEYAVEYFAGREGYDVSCQCSFNFCWNCTEDRSVECGTVAQWIMKNSAESENMNCVTRNYFDNLVRALENGLSDVDSYGGCSRAASSKNGGSSKASRGGGRGKGTTSTRVGSSRTDDPSHWSCNHCTYANVKSATTCQISQLCR</sequence>
<dbReference type="Pfam" id="PF01485">
    <property type="entry name" value="IBR"/>
    <property type="match status" value="1"/>
</dbReference>
<evidence type="ECO:0000256" key="5">
    <source>
        <dbReference type="ARBA" id="ARBA00022786"/>
    </source>
</evidence>
<accession>A0A059B010</accession>
<feature type="compositionally biased region" description="Low complexity" evidence="7">
    <location>
        <begin position="119"/>
        <end position="132"/>
    </location>
</feature>
<dbReference type="AlphaFoldDB" id="A0A059B010"/>
<evidence type="ECO:0000256" key="6">
    <source>
        <dbReference type="ARBA" id="ARBA00022833"/>
    </source>
</evidence>
<evidence type="ECO:0000256" key="2">
    <source>
        <dbReference type="ARBA" id="ARBA00022723"/>
    </source>
</evidence>
<dbReference type="SUPFAM" id="SSF57850">
    <property type="entry name" value="RING/U-box"/>
    <property type="match status" value="1"/>
</dbReference>
<dbReference type="UniPathway" id="UPA00143"/>
<feature type="region of interest" description="Disordered" evidence="7">
    <location>
        <begin position="119"/>
        <end position="155"/>
    </location>
</feature>
<dbReference type="SMART" id="SM00647">
    <property type="entry name" value="IBR"/>
    <property type="match status" value="1"/>
</dbReference>
<evidence type="ECO:0000256" key="4">
    <source>
        <dbReference type="ARBA" id="ARBA00022771"/>
    </source>
</evidence>
<feature type="compositionally biased region" description="Low complexity" evidence="7">
    <location>
        <begin position="140"/>
        <end position="149"/>
    </location>
</feature>
<evidence type="ECO:0000259" key="8">
    <source>
        <dbReference type="PROSITE" id="PS51873"/>
    </source>
</evidence>
<name>A0A059B010_EUCGR</name>
<dbReference type="InParanoid" id="A0A059B010"/>
<evidence type="ECO:0000256" key="3">
    <source>
        <dbReference type="ARBA" id="ARBA00022737"/>
    </source>
</evidence>
<organism evidence="9">
    <name type="scientific">Eucalyptus grandis</name>
    <name type="common">Flooded gum</name>
    <dbReference type="NCBI Taxonomy" id="71139"/>
    <lineage>
        <taxon>Eukaryota</taxon>
        <taxon>Viridiplantae</taxon>
        <taxon>Streptophyta</taxon>
        <taxon>Embryophyta</taxon>
        <taxon>Tracheophyta</taxon>
        <taxon>Spermatophyta</taxon>
        <taxon>Magnoliopsida</taxon>
        <taxon>eudicotyledons</taxon>
        <taxon>Gunneridae</taxon>
        <taxon>Pentapetalae</taxon>
        <taxon>rosids</taxon>
        <taxon>malvids</taxon>
        <taxon>Myrtales</taxon>
        <taxon>Myrtaceae</taxon>
        <taxon>Myrtoideae</taxon>
        <taxon>Eucalypteae</taxon>
        <taxon>Eucalyptus</taxon>
    </lineage>
</organism>
<protein>
    <recommendedName>
        <fullName evidence="8">RING-type domain-containing protein</fullName>
    </recommendedName>
</protein>
<evidence type="ECO:0000256" key="1">
    <source>
        <dbReference type="ARBA" id="ARBA00022679"/>
    </source>
</evidence>
<dbReference type="eggNOG" id="KOG1815">
    <property type="taxonomic scope" value="Eukaryota"/>
</dbReference>
<dbReference type="InterPro" id="IPR002867">
    <property type="entry name" value="IBR_dom"/>
</dbReference>
<feature type="domain" description="RING-type" evidence="8">
    <location>
        <begin position="1"/>
        <end position="180"/>
    </location>
</feature>
<dbReference type="InterPro" id="IPR044066">
    <property type="entry name" value="TRIAD_supradom"/>
</dbReference>
<evidence type="ECO:0000313" key="9">
    <source>
        <dbReference type="EMBL" id="KCW59423.1"/>
    </source>
</evidence>
<dbReference type="Gramene" id="KCW59423">
    <property type="protein sequence ID" value="KCW59423"/>
    <property type="gene ID" value="EUGRSUZ_H02146"/>
</dbReference>
<proteinExistence type="predicted"/>
<keyword evidence="2" id="KW-0479">Metal-binding</keyword>
<gene>
    <name evidence="9" type="ORF">EUGRSUZ_H02146</name>
</gene>
<dbReference type="GO" id="GO:0016567">
    <property type="term" value="P:protein ubiquitination"/>
    <property type="evidence" value="ECO:0007669"/>
    <property type="project" value="UniProtKB-UniPathway"/>
</dbReference>
<dbReference type="EMBL" id="KK198760">
    <property type="protein sequence ID" value="KCW59423.1"/>
    <property type="molecule type" value="Genomic_DNA"/>
</dbReference>
<reference evidence="9" key="1">
    <citation type="submission" date="2013-07" db="EMBL/GenBank/DDBJ databases">
        <title>The genome of Eucalyptus grandis.</title>
        <authorList>
            <person name="Schmutz J."/>
            <person name="Hayes R."/>
            <person name="Myburg A."/>
            <person name="Tuskan G."/>
            <person name="Grattapaglia D."/>
            <person name="Rokhsar D.S."/>
        </authorList>
    </citation>
    <scope>NUCLEOTIDE SEQUENCE</scope>
    <source>
        <tissue evidence="9">Leaf extractions</tissue>
    </source>
</reference>